<evidence type="ECO:0000256" key="8">
    <source>
        <dbReference type="ARBA" id="ARBA00022777"/>
    </source>
</evidence>
<dbReference type="PANTHER" id="PTHR42878">
    <property type="entry name" value="TWO-COMPONENT HISTIDINE KINASE"/>
    <property type="match status" value="1"/>
</dbReference>
<evidence type="ECO:0000256" key="2">
    <source>
        <dbReference type="ARBA" id="ARBA00004141"/>
    </source>
</evidence>
<evidence type="ECO:0000259" key="17">
    <source>
        <dbReference type="PROSITE" id="PS50885"/>
    </source>
</evidence>
<dbReference type="InterPro" id="IPR003660">
    <property type="entry name" value="HAMP_dom"/>
</dbReference>
<keyword evidence="10 14" id="KW-1133">Transmembrane helix</keyword>
<evidence type="ECO:0000256" key="3">
    <source>
        <dbReference type="ARBA" id="ARBA00012438"/>
    </source>
</evidence>
<dbReference type="Pfam" id="PF08448">
    <property type="entry name" value="PAS_4"/>
    <property type="match status" value="1"/>
</dbReference>
<dbReference type="NCBIfam" id="TIGR00229">
    <property type="entry name" value="sensory_box"/>
    <property type="match status" value="1"/>
</dbReference>
<dbReference type="InterPro" id="IPR005467">
    <property type="entry name" value="His_kinase_dom"/>
</dbReference>
<reference evidence="19" key="1">
    <citation type="submission" date="2016-10" db="EMBL/GenBank/DDBJ databases">
        <authorList>
            <person name="Varghese N."/>
            <person name="Submissions S."/>
        </authorList>
    </citation>
    <scope>NUCLEOTIDE SEQUENCE [LARGE SCALE GENOMIC DNA]</scope>
    <source>
        <strain evidence="19">CGMCC 1.11014</strain>
    </source>
</reference>
<dbReference type="InterPro" id="IPR013656">
    <property type="entry name" value="PAS_4"/>
</dbReference>
<dbReference type="Pfam" id="PF17152">
    <property type="entry name" value="CHASE8"/>
    <property type="match status" value="1"/>
</dbReference>
<dbReference type="PRINTS" id="PR00344">
    <property type="entry name" value="BCTRLSENSOR"/>
</dbReference>
<dbReference type="GO" id="GO:0030295">
    <property type="term" value="F:protein kinase activator activity"/>
    <property type="evidence" value="ECO:0007669"/>
    <property type="project" value="TreeGrafter"/>
</dbReference>
<dbReference type="Gene3D" id="1.10.8.500">
    <property type="entry name" value="HAMP domain in histidine kinase"/>
    <property type="match status" value="1"/>
</dbReference>
<keyword evidence="12 14" id="KW-0472">Membrane</keyword>
<name>A0A1I7HDY3_9BURK</name>
<dbReference type="RefSeq" id="WP_093554963.1">
    <property type="nucleotide sequence ID" value="NZ_FPBO01000005.1"/>
</dbReference>
<evidence type="ECO:0000256" key="5">
    <source>
        <dbReference type="ARBA" id="ARBA00022679"/>
    </source>
</evidence>
<evidence type="ECO:0000256" key="12">
    <source>
        <dbReference type="ARBA" id="ARBA00023136"/>
    </source>
</evidence>
<dbReference type="Pfam" id="PF02518">
    <property type="entry name" value="HATPase_c"/>
    <property type="match status" value="1"/>
</dbReference>
<dbReference type="PROSITE" id="PS50113">
    <property type="entry name" value="PAC"/>
    <property type="match status" value="1"/>
</dbReference>
<dbReference type="GO" id="GO:0000155">
    <property type="term" value="F:phosphorelay sensor kinase activity"/>
    <property type="evidence" value="ECO:0007669"/>
    <property type="project" value="InterPro"/>
</dbReference>
<keyword evidence="11" id="KW-0902">Two-component regulatory system</keyword>
<gene>
    <name evidence="18" type="ORF">SAMN05216552_1005189</name>
</gene>
<dbReference type="GO" id="GO:0005524">
    <property type="term" value="F:ATP binding"/>
    <property type="evidence" value="ECO:0007669"/>
    <property type="project" value="UniProtKB-KW"/>
</dbReference>
<dbReference type="Gene3D" id="1.10.287.130">
    <property type="match status" value="1"/>
</dbReference>
<evidence type="ECO:0000313" key="19">
    <source>
        <dbReference type="Proteomes" id="UP000199391"/>
    </source>
</evidence>
<evidence type="ECO:0000256" key="9">
    <source>
        <dbReference type="ARBA" id="ARBA00022840"/>
    </source>
</evidence>
<comment type="subcellular location">
    <subcellularLocation>
        <location evidence="2">Membrane</location>
        <topology evidence="2">Multi-pass membrane protein</topology>
    </subcellularLocation>
</comment>
<evidence type="ECO:0000256" key="4">
    <source>
        <dbReference type="ARBA" id="ARBA00022553"/>
    </source>
</evidence>
<dbReference type="SUPFAM" id="SSF55785">
    <property type="entry name" value="PYP-like sensor domain (PAS domain)"/>
    <property type="match status" value="1"/>
</dbReference>
<evidence type="ECO:0000259" key="16">
    <source>
        <dbReference type="PROSITE" id="PS50113"/>
    </source>
</evidence>
<dbReference type="EMBL" id="FPBO01000005">
    <property type="protein sequence ID" value="SFU58779.1"/>
    <property type="molecule type" value="Genomic_DNA"/>
</dbReference>
<dbReference type="SMART" id="SM00387">
    <property type="entry name" value="HATPase_c"/>
    <property type="match status" value="1"/>
</dbReference>
<evidence type="ECO:0000259" key="15">
    <source>
        <dbReference type="PROSITE" id="PS50109"/>
    </source>
</evidence>
<dbReference type="STRING" id="1035707.SAMN05216552_1005189"/>
<evidence type="ECO:0000256" key="13">
    <source>
        <dbReference type="SAM" id="Coils"/>
    </source>
</evidence>
<dbReference type="InterPro" id="IPR050351">
    <property type="entry name" value="BphY/WalK/GraS-like"/>
</dbReference>
<proteinExistence type="predicted"/>
<dbReference type="SUPFAM" id="SSF158472">
    <property type="entry name" value="HAMP domain-like"/>
    <property type="match status" value="1"/>
</dbReference>
<comment type="catalytic activity">
    <reaction evidence="1">
        <text>ATP + protein L-histidine = ADP + protein N-phospho-L-histidine.</text>
        <dbReference type="EC" id="2.7.13.3"/>
    </reaction>
</comment>
<dbReference type="SMART" id="SM00304">
    <property type="entry name" value="HAMP"/>
    <property type="match status" value="1"/>
</dbReference>
<keyword evidence="19" id="KW-1185">Reference proteome</keyword>
<keyword evidence="7" id="KW-0547">Nucleotide-binding</keyword>
<evidence type="ECO:0000256" key="1">
    <source>
        <dbReference type="ARBA" id="ARBA00000085"/>
    </source>
</evidence>
<evidence type="ECO:0000256" key="14">
    <source>
        <dbReference type="SAM" id="Phobius"/>
    </source>
</evidence>
<dbReference type="InterPro" id="IPR000700">
    <property type="entry name" value="PAS-assoc_C"/>
</dbReference>
<feature type="domain" description="Histidine kinase" evidence="15">
    <location>
        <begin position="425"/>
        <end position="656"/>
    </location>
</feature>
<dbReference type="InterPro" id="IPR036097">
    <property type="entry name" value="HisK_dim/P_sf"/>
</dbReference>
<dbReference type="Gene3D" id="3.30.565.10">
    <property type="entry name" value="Histidine kinase-like ATPase, C-terminal domain"/>
    <property type="match status" value="1"/>
</dbReference>
<keyword evidence="5" id="KW-0808">Transferase</keyword>
<dbReference type="GO" id="GO:0016020">
    <property type="term" value="C:membrane"/>
    <property type="evidence" value="ECO:0007669"/>
    <property type="project" value="UniProtKB-SubCell"/>
</dbReference>
<dbReference type="InterPro" id="IPR003594">
    <property type="entry name" value="HATPase_dom"/>
</dbReference>
<dbReference type="Pfam" id="PF00672">
    <property type="entry name" value="HAMP"/>
    <property type="match status" value="1"/>
</dbReference>
<feature type="domain" description="PAC" evidence="16">
    <location>
        <begin position="321"/>
        <end position="373"/>
    </location>
</feature>
<feature type="coiled-coil region" evidence="13">
    <location>
        <begin position="375"/>
        <end position="409"/>
    </location>
</feature>
<dbReference type="InterPro" id="IPR035965">
    <property type="entry name" value="PAS-like_dom_sf"/>
</dbReference>
<dbReference type="OrthoDB" id="9177862at2"/>
<dbReference type="AlphaFoldDB" id="A0A1I7HDY3"/>
<dbReference type="Gene3D" id="3.30.450.20">
    <property type="entry name" value="PAS domain"/>
    <property type="match status" value="1"/>
</dbReference>
<dbReference type="GO" id="GO:0000156">
    <property type="term" value="F:phosphorelay response regulator activity"/>
    <property type="evidence" value="ECO:0007669"/>
    <property type="project" value="TreeGrafter"/>
</dbReference>
<dbReference type="CDD" id="cd06225">
    <property type="entry name" value="HAMP"/>
    <property type="match status" value="1"/>
</dbReference>
<keyword evidence="6 14" id="KW-0812">Transmembrane</keyword>
<dbReference type="InterPro" id="IPR033417">
    <property type="entry name" value="CHASE8"/>
</dbReference>
<dbReference type="SUPFAM" id="SSF47384">
    <property type="entry name" value="Homodimeric domain of signal transducing histidine kinase"/>
    <property type="match status" value="1"/>
</dbReference>
<protein>
    <recommendedName>
        <fullName evidence="3">histidine kinase</fullName>
        <ecNumber evidence="3">2.7.13.3</ecNumber>
    </recommendedName>
</protein>
<organism evidence="18 19">
    <name type="scientific">Pseudoduganella namucuonensis</name>
    <dbReference type="NCBI Taxonomy" id="1035707"/>
    <lineage>
        <taxon>Bacteria</taxon>
        <taxon>Pseudomonadati</taxon>
        <taxon>Pseudomonadota</taxon>
        <taxon>Betaproteobacteria</taxon>
        <taxon>Burkholderiales</taxon>
        <taxon>Oxalobacteraceae</taxon>
        <taxon>Telluria group</taxon>
        <taxon>Pseudoduganella</taxon>
    </lineage>
</organism>
<evidence type="ECO:0000256" key="11">
    <source>
        <dbReference type="ARBA" id="ARBA00023012"/>
    </source>
</evidence>
<dbReference type="InterPro" id="IPR000014">
    <property type="entry name" value="PAS"/>
</dbReference>
<feature type="domain" description="HAMP" evidence="17">
    <location>
        <begin position="190"/>
        <end position="243"/>
    </location>
</feature>
<dbReference type="InterPro" id="IPR036890">
    <property type="entry name" value="HATPase_C_sf"/>
</dbReference>
<dbReference type="PANTHER" id="PTHR42878:SF7">
    <property type="entry name" value="SENSOR HISTIDINE KINASE GLRK"/>
    <property type="match status" value="1"/>
</dbReference>
<evidence type="ECO:0000313" key="18">
    <source>
        <dbReference type="EMBL" id="SFU58779.1"/>
    </source>
</evidence>
<keyword evidence="13" id="KW-0175">Coiled coil</keyword>
<dbReference type="GO" id="GO:0007234">
    <property type="term" value="P:osmosensory signaling via phosphorelay pathway"/>
    <property type="evidence" value="ECO:0007669"/>
    <property type="project" value="TreeGrafter"/>
</dbReference>
<dbReference type="InterPro" id="IPR004358">
    <property type="entry name" value="Sig_transdc_His_kin-like_C"/>
</dbReference>
<sequence length="662" mass="71938">MSAARPGLRQPLRDVALQRKLVLVSILTAGAAMLAALVALVSYDFIVARPKLVSDLAGRMQLVSLNLDVDLNFGDRPAAARTLEALRGSADIHGACLFDARRGFFARYVRDGKLECDWPAELDGAGHRFHGDFLAMLAPVRYGQEVVGYLQVDYALPPLADRLRQYGLVLAMVMMTLLVGGILHALSVRKLVTRPLLALSSMAHRVTREQRYDLRAEAEGRDEVGQLAGAINDMLSTIAERDAALRRSQSLLENIVAKSSAVIYIKDLSGRYLLVNERFRQILPPGTVDPLGHDDTEVFPPATIATIQANDRAVLESGHSNAYEESVPDSTGEMRIYLSEKFPLKDEYGHTWALGGVSTDITERKRGEIELMQYRDKLEEQVAVRTAQMVETNKELAESLETLRLAQDELVRSEKLAALGSLVAGVAHELNTPIGNSLLAVSTLIDQTRGFQKQLAEGLKRSTLQAYVADIQGGGEIVLRNLHRAVDLVASFKQVAVDRATSQRRAFLLADLANEILLVLMPTFKKSGIKVRQEVPGDIEMDSYPGPFGQVLINLITNALSHGFEGREGGVVMISARAAGDGAVEVVVSDNGGGIAPENMGRIYDPFFTTKLGRGGSGLGLNIVYNIVYGVLDGKIEVESELGKGTRFVLTLPGQAGSTQSK</sequence>
<accession>A0A1I7HDY3</accession>
<feature type="transmembrane region" description="Helical" evidence="14">
    <location>
        <begin position="21"/>
        <end position="43"/>
    </location>
</feature>
<keyword evidence="9" id="KW-0067">ATP-binding</keyword>
<evidence type="ECO:0000256" key="7">
    <source>
        <dbReference type="ARBA" id="ARBA00022741"/>
    </source>
</evidence>
<evidence type="ECO:0000256" key="10">
    <source>
        <dbReference type="ARBA" id="ARBA00022989"/>
    </source>
</evidence>
<dbReference type="EC" id="2.7.13.3" evidence="3"/>
<dbReference type="PROSITE" id="PS50885">
    <property type="entry name" value="HAMP"/>
    <property type="match status" value="1"/>
</dbReference>
<keyword evidence="4" id="KW-0597">Phosphoprotein</keyword>
<keyword evidence="8" id="KW-0418">Kinase</keyword>
<dbReference type="PROSITE" id="PS50109">
    <property type="entry name" value="HIS_KIN"/>
    <property type="match status" value="1"/>
</dbReference>
<evidence type="ECO:0000256" key="6">
    <source>
        <dbReference type="ARBA" id="ARBA00022692"/>
    </source>
</evidence>
<dbReference type="CDD" id="cd00130">
    <property type="entry name" value="PAS"/>
    <property type="match status" value="1"/>
</dbReference>
<dbReference type="Proteomes" id="UP000199391">
    <property type="component" value="Unassembled WGS sequence"/>
</dbReference>
<dbReference type="SUPFAM" id="SSF55874">
    <property type="entry name" value="ATPase domain of HSP90 chaperone/DNA topoisomerase II/histidine kinase"/>
    <property type="match status" value="1"/>
</dbReference>